<keyword evidence="3" id="KW-1003">Cell membrane</keyword>
<feature type="transmembrane region" description="Helical" evidence="7">
    <location>
        <begin position="7"/>
        <end position="28"/>
    </location>
</feature>
<accession>A0A285UN79</accession>
<feature type="transmembrane region" description="Helical" evidence="7">
    <location>
        <begin position="72"/>
        <end position="90"/>
    </location>
</feature>
<dbReference type="SUPFAM" id="SSF103473">
    <property type="entry name" value="MFS general substrate transporter"/>
    <property type="match status" value="1"/>
</dbReference>
<evidence type="ECO:0000256" key="1">
    <source>
        <dbReference type="ARBA" id="ARBA00004651"/>
    </source>
</evidence>
<protein>
    <submittedName>
        <fullName evidence="9">Sugar phosphate permease</fullName>
    </submittedName>
</protein>
<evidence type="ECO:0000259" key="8">
    <source>
        <dbReference type="PROSITE" id="PS50850"/>
    </source>
</evidence>
<feature type="transmembrane region" description="Helical" evidence="7">
    <location>
        <begin position="96"/>
        <end position="118"/>
    </location>
</feature>
<comment type="subcellular location">
    <subcellularLocation>
        <location evidence="1">Cell membrane</location>
        <topology evidence="1">Multi-pass membrane protein</topology>
    </subcellularLocation>
</comment>
<dbReference type="InterPro" id="IPR036259">
    <property type="entry name" value="MFS_trans_sf"/>
</dbReference>
<keyword evidence="5 7" id="KW-1133">Transmembrane helix</keyword>
<evidence type="ECO:0000256" key="2">
    <source>
        <dbReference type="ARBA" id="ARBA00022448"/>
    </source>
</evidence>
<keyword evidence="10" id="KW-1185">Reference proteome</keyword>
<feature type="transmembrane region" description="Helical" evidence="7">
    <location>
        <begin position="160"/>
        <end position="182"/>
    </location>
</feature>
<dbReference type="AlphaFoldDB" id="A0A285UN79"/>
<organism evidence="9 10">
    <name type="scientific">Ureibacillus acetophenoni</name>
    <dbReference type="NCBI Taxonomy" id="614649"/>
    <lineage>
        <taxon>Bacteria</taxon>
        <taxon>Bacillati</taxon>
        <taxon>Bacillota</taxon>
        <taxon>Bacilli</taxon>
        <taxon>Bacillales</taxon>
        <taxon>Caryophanaceae</taxon>
        <taxon>Ureibacillus</taxon>
    </lineage>
</organism>
<dbReference type="GO" id="GO:0005886">
    <property type="term" value="C:plasma membrane"/>
    <property type="evidence" value="ECO:0007669"/>
    <property type="project" value="UniProtKB-SubCell"/>
</dbReference>
<dbReference type="InterPro" id="IPR011701">
    <property type="entry name" value="MFS"/>
</dbReference>
<keyword evidence="2" id="KW-0813">Transport</keyword>
<keyword evidence="4 7" id="KW-0812">Transmembrane</keyword>
<dbReference type="PANTHER" id="PTHR43266:SF2">
    <property type="entry name" value="MAJOR FACILITATOR SUPERFAMILY (MFS) PROFILE DOMAIN-CONTAINING PROTEIN"/>
    <property type="match status" value="1"/>
</dbReference>
<evidence type="ECO:0000313" key="9">
    <source>
        <dbReference type="EMBL" id="SOC43233.1"/>
    </source>
</evidence>
<feature type="transmembrane region" description="Helical" evidence="7">
    <location>
        <begin position="130"/>
        <end position="154"/>
    </location>
</feature>
<feature type="transmembrane region" description="Helical" evidence="7">
    <location>
        <begin position="339"/>
        <end position="361"/>
    </location>
</feature>
<dbReference type="RefSeq" id="WP_097150709.1">
    <property type="nucleotide sequence ID" value="NZ_OBQC01000015.1"/>
</dbReference>
<dbReference type="Gene3D" id="1.20.1250.20">
    <property type="entry name" value="MFS general substrate transporter like domains"/>
    <property type="match status" value="1"/>
</dbReference>
<dbReference type="EMBL" id="OBQC01000015">
    <property type="protein sequence ID" value="SOC43233.1"/>
    <property type="molecule type" value="Genomic_DNA"/>
</dbReference>
<dbReference type="Proteomes" id="UP000219252">
    <property type="component" value="Unassembled WGS sequence"/>
</dbReference>
<dbReference type="PROSITE" id="PS50850">
    <property type="entry name" value="MFS"/>
    <property type="match status" value="1"/>
</dbReference>
<feature type="transmembrane region" description="Helical" evidence="7">
    <location>
        <begin position="302"/>
        <end position="327"/>
    </location>
</feature>
<dbReference type="InterPro" id="IPR020846">
    <property type="entry name" value="MFS_dom"/>
</dbReference>
<feature type="transmembrane region" description="Helical" evidence="7">
    <location>
        <begin position="252"/>
        <end position="273"/>
    </location>
</feature>
<dbReference type="InterPro" id="IPR022324">
    <property type="entry name" value="Bacilysin_exporter_BacE_put"/>
</dbReference>
<dbReference type="OrthoDB" id="2156306at2"/>
<dbReference type="PRINTS" id="PR01988">
    <property type="entry name" value="EXPORTERBACE"/>
</dbReference>
<name>A0A285UN79_9BACL</name>
<sequence>MSYPRNYILLLFGFGVSNLGNWIYLIALNLAVWHLTHSPAAVAGLYLVGPIARILCSFFAGSIIDRSNKKQILIWTDIIRGIIVCIMPFISSIWLIYTFIFFANIASSFFGPSSTFMITKIVEEKDRKRFNAINSILSSGSFMIGPALGGAIIMMTNTSIAMWINGITFFICALALSFLPNIETSESNTRQMITFQILRSDFQHVIQFSREHKILQTFFIVFSIALTITFALDSQELTFLKDHLHVSDSIYGVVVSVAGVGAILGGAAAAIYVKKISLVSYIGAGFSITLLSYVIFYMSQSIIVAVISFVALGFFMAFCNTGYATLYQKSIPPEIMGRFGSILNLLQGILQIVFTFVLGLVAEWYSVQAMTSIFAFIALLLAIYLYIHLVKHKPYFQSGEDM</sequence>
<dbReference type="Pfam" id="PF07690">
    <property type="entry name" value="MFS_1"/>
    <property type="match status" value="1"/>
</dbReference>
<evidence type="ECO:0000256" key="7">
    <source>
        <dbReference type="SAM" id="Phobius"/>
    </source>
</evidence>
<evidence type="ECO:0000256" key="4">
    <source>
        <dbReference type="ARBA" id="ARBA00022692"/>
    </source>
</evidence>
<feature type="transmembrane region" description="Helical" evidence="7">
    <location>
        <begin position="40"/>
        <end position="60"/>
    </location>
</feature>
<evidence type="ECO:0000313" key="10">
    <source>
        <dbReference type="Proteomes" id="UP000219252"/>
    </source>
</evidence>
<dbReference type="CDD" id="cd06173">
    <property type="entry name" value="MFS_MefA_like"/>
    <property type="match status" value="1"/>
</dbReference>
<gene>
    <name evidence="9" type="ORF">SAMN05877842_11532</name>
</gene>
<feature type="transmembrane region" description="Helical" evidence="7">
    <location>
        <begin position="214"/>
        <end position="232"/>
    </location>
</feature>
<dbReference type="GO" id="GO:0022857">
    <property type="term" value="F:transmembrane transporter activity"/>
    <property type="evidence" value="ECO:0007669"/>
    <property type="project" value="InterPro"/>
</dbReference>
<dbReference type="PANTHER" id="PTHR43266">
    <property type="entry name" value="MACROLIDE-EFFLUX PROTEIN"/>
    <property type="match status" value="1"/>
</dbReference>
<feature type="domain" description="Major facilitator superfamily (MFS) profile" evidence="8">
    <location>
        <begin position="6"/>
        <end position="393"/>
    </location>
</feature>
<feature type="transmembrane region" description="Helical" evidence="7">
    <location>
        <begin position="367"/>
        <end position="387"/>
    </location>
</feature>
<evidence type="ECO:0000256" key="3">
    <source>
        <dbReference type="ARBA" id="ARBA00022475"/>
    </source>
</evidence>
<evidence type="ECO:0000256" key="5">
    <source>
        <dbReference type="ARBA" id="ARBA00022989"/>
    </source>
</evidence>
<keyword evidence="6 7" id="KW-0472">Membrane</keyword>
<reference evidence="10" key="1">
    <citation type="submission" date="2017-08" db="EMBL/GenBank/DDBJ databases">
        <authorList>
            <person name="Varghese N."/>
            <person name="Submissions S."/>
        </authorList>
    </citation>
    <scope>NUCLEOTIDE SEQUENCE [LARGE SCALE GENOMIC DNA]</scope>
    <source>
        <strain evidence="10">JC23</strain>
    </source>
</reference>
<evidence type="ECO:0000256" key="6">
    <source>
        <dbReference type="ARBA" id="ARBA00023136"/>
    </source>
</evidence>
<feature type="transmembrane region" description="Helical" evidence="7">
    <location>
        <begin position="278"/>
        <end position="296"/>
    </location>
</feature>
<proteinExistence type="predicted"/>